<dbReference type="SUPFAM" id="SSF51126">
    <property type="entry name" value="Pectin lyase-like"/>
    <property type="match status" value="1"/>
</dbReference>
<proteinExistence type="predicted"/>
<dbReference type="Proteomes" id="UP000324800">
    <property type="component" value="Unassembled WGS sequence"/>
</dbReference>
<evidence type="ECO:0000313" key="2">
    <source>
        <dbReference type="Proteomes" id="UP000324800"/>
    </source>
</evidence>
<gene>
    <name evidence="1" type="ORF">EZS28_031496</name>
</gene>
<dbReference type="InterPro" id="IPR011050">
    <property type="entry name" value="Pectin_lyase_fold/virulence"/>
</dbReference>
<reference evidence="1 2" key="1">
    <citation type="submission" date="2019-03" db="EMBL/GenBank/DDBJ databases">
        <title>Single cell metagenomics reveals metabolic interactions within the superorganism composed of flagellate Streblomastix strix and complex community of Bacteroidetes bacteria on its surface.</title>
        <authorList>
            <person name="Treitli S.C."/>
            <person name="Kolisko M."/>
            <person name="Husnik F."/>
            <person name="Keeling P."/>
            <person name="Hampl V."/>
        </authorList>
    </citation>
    <scope>NUCLEOTIDE SEQUENCE [LARGE SCALE GENOMIC DNA]</scope>
    <source>
        <strain evidence="1">ST1C</strain>
    </source>
</reference>
<name>A0A5J4URF9_9EUKA</name>
<comment type="caution">
    <text evidence="1">The sequence shown here is derived from an EMBL/GenBank/DDBJ whole genome shotgun (WGS) entry which is preliminary data.</text>
</comment>
<accession>A0A5J4URF9</accession>
<organism evidence="1 2">
    <name type="scientific">Streblomastix strix</name>
    <dbReference type="NCBI Taxonomy" id="222440"/>
    <lineage>
        <taxon>Eukaryota</taxon>
        <taxon>Metamonada</taxon>
        <taxon>Preaxostyla</taxon>
        <taxon>Oxymonadida</taxon>
        <taxon>Streblomastigidae</taxon>
        <taxon>Streblomastix</taxon>
    </lineage>
</organism>
<protein>
    <submittedName>
        <fullName evidence="1">Uncharacterized protein</fullName>
    </submittedName>
</protein>
<dbReference type="EMBL" id="SNRW01013121">
    <property type="protein sequence ID" value="KAA6372977.1"/>
    <property type="molecule type" value="Genomic_DNA"/>
</dbReference>
<evidence type="ECO:0000313" key="1">
    <source>
        <dbReference type="EMBL" id="KAA6372977.1"/>
    </source>
</evidence>
<dbReference type="AlphaFoldDB" id="A0A5J4URF9"/>
<sequence length="719" mass="76791">MIKSDQINSSSIYRINQIKISHATFSNISRSGTGFGAAINALLQTGSQLLIKDSQFIQCKGSNISGGAIYLFIYQEGQVIISNSSFNQCEALDGGGIGALIVSSGKMIIDGQCNFTDCKAIFSEGSGGGICASIFDLNSQLTLKDGVKFERCTSSRGGGIYAELKQGSILKINYSQYNQCQGSSSGGGIYGYVQLGGKIIIDGQCNFTECKSTSGNGGGICQNIYDGTLNIEDATFDSCNCTQPGDGGALCIFQNPNSIISITNSSFINCKTISNSLDQSYGWGGAIRIYTSITAENLNESNFLIKDLIFIGCTAVNSIGNNIHIQSINTLATGEAIKNRNLLTVKDLSNPPNIISDLYTSISYAYDYMGINQSIQADNPGTTDFYLHNPLFEQSFTSNVPNPTYIDSINGKDIKLCGEQSSMCKTIKYSINRNPTLLSLIPPPDTSYSIIMTSNTQQDNNIQIKSTTLLNGNVIIQSNEYVAEAGNDVYNKQSISTSQFSSSLFTISETGHLSLLGLHFDNLNPSSTNPLISISTTTSNSPQLLIDDSTFDQSAGAQIYHSLIEMNGGMMTIQKTLFQNYVLLDDQSLINIKSDKTSTVIISGTSFISNKQSGDGNGSAINMDLKIGSQLTIKDGCSFIGCQSTRSGGAIYAVLNSGTTGGIFIEGTSKTSFSQCVASDQGGAIYLDVKSGVESKFDLSGVNYSNNNEALQLSLRLLT</sequence>